<feature type="signal peptide" evidence="1">
    <location>
        <begin position="1"/>
        <end position="21"/>
    </location>
</feature>
<sequence length="128" mass="14508">MKMIATLFFVFVFAFASPAFGFTCPVPETTPGADIGKIAGQWNRILGPTLTLNNTLTFIPREDLDFEIKVPGNIITTGEKFVAYWYGRRTDNQNLLNIYYDVSKVIVGFNEFLLDDFSQTFNLNFNSI</sequence>
<dbReference type="EnsemblMetazoa" id="tetur21g03170.1">
    <property type="protein sequence ID" value="tetur21g03170.1"/>
    <property type="gene ID" value="tetur21g03170"/>
</dbReference>
<dbReference type="EMBL" id="CAEY01000555">
    <property type="status" value="NOT_ANNOTATED_CDS"/>
    <property type="molecule type" value="Genomic_DNA"/>
</dbReference>
<feature type="chain" id="PRO_5004581144" description="Lipocalin/cytosolic fatty-acid binding domain-containing protein" evidence="1">
    <location>
        <begin position="22"/>
        <end position="128"/>
    </location>
</feature>
<protein>
    <recommendedName>
        <fullName evidence="4">Lipocalin/cytosolic fatty-acid binding domain-containing protein</fullName>
    </recommendedName>
</protein>
<dbReference type="AlphaFoldDB" id="T1KUE7"/>
<proteinExistence type="predicted"/>
<name>T1KUE7_TETUR</name>
<organism evidence="2 3">
    <name type="scientific">Tetranychus urticae</name>
    <name type="common">Two-spotted spider mite</name>
    <dbReference type="NCBI Taxonomy" id="32264"/>
    <lineage>
        <taxon>Eukaryota</taxon>
        <taxon>Metazoa</taxon>
        <taxon>Ecdysozoa</taxon>
        <taxon>Arthropoda</taxon>
        <taxon>Chelicerata</taxon>
        <taxon>Arachnida</taxon>
        <taxon>Acari</taxon>
        <taxon>Acariformes</taxon>
        <taxon>Trombidiformes</taxon>
        <taxon>Prostigmata</taxon>
        <taxon>Eleutherengona</taxon>
        <taxon>Raphignathae</taxon>
        <taxon>Tetranychoidea</taxon>
        <taxon>Tetranychidae</taxon>
        <taxon>Tetranychus</taxon>
    </lineage>
</organism>
<evidence type="ECO:0000256" key="1">
    <source>
        <dbReference type="SAM" id="SignalP"/>
    </source>
</evidence>
<keyword evidence="1" id="KW-0732">Signal</keyword>
<dbReference type="Proteomes" id="UP000015104">
    <property type="component" value="Unassembled WGS sequence"/>
</dbReference>
<evidence type="ECO:0000313" key="2">
    <source>
        <dbReference type="EnsemblMetazoa" id="tetur21g03170.1"/>
    </source>
</evidence>
<reference evidence="3" key="1">
    <citation type="submission" date="2011-08" db="EMBL/GenBank/DDBJ databases">
        <authorList>
            <person name="Rombauts S."/>
        </authorList>
    </citation>
    <scope>NUCLEOTIDE SEQUENCE</scope>
    <source>
        <strain evidence="3">London</strain>
    </source>
</reference>
<dbReference type="HOGENOM" id="CLU_1962378_0_0_1"/>
<evidence type="ECO:0000313" key="3">
    <source>
        <dbReference type="Proteomes" id="UP000015104"/>
    </source>
</evidence>
<reference evidence="2" key="2">
    <citation type="submission" date="2015-06" db="UniProtKB">
        <authorList>
            <consortium name="EnsemblMetazoa"/>
        </authorList>
    </citation>
    <scope>IDENTIFICATION</scope>
</reference>
<evidence type="ECO:0008006" key="4">
    <source>
        <dbReference type="Google" id="ProtNLM"/>
    </source>
</evidence>
<accession>T1KUE7</accession>
<keyword evidence="3" id="KW-1185">Reference proteome</keyword>